<dbReference type="AlphaFoldDB" id="A0A840KEI9"/>
<proteinExistence type="predicted"/>
<dbReference type="Proteomes" id="UP000592180">
    <property type="component" value="Unassembled WGS sequence"/>
</dbReference>
<reference evidence="1 2" key="1">
    <citation type="submission" date="2020-08" db="EMBL/GenBank/DDBJ databases">
        <title>Functional genomics of gut bacteria from endangered species of beetles.</title>
        <authorList>
            <person name="Carlos-Shanley C."/>
        </authorList>
    </citation>
    <scope>NUCLEOTIDE SEQUENCE [LARGE SCALE GENOMIC DNA]</scope>
    <source>
        <strain evidence="1 2">S00151</strain>
    </source>
</reference>
<evidence type="ECO:0000313" key="2">
    <source>
        <dbReference type="Proteomes" id="UP000592180"/>
    </source>
</evidence>
<keyword evidence="2" id="KW-1185">Reference proteome</keyword>
<dbReference type="RefSeq" id="WP_228461040.1">
    <property type="nucleotide sequence ID" value="NZ_JACHLE010000002.1"/>
</dbReference>
<protein>
    <submittedName>
        <fullName evidence="1">Uncharacterized protein</fullName>
    </submittedName>
</protein>
<name>A0A840KEI9_9FLAO</name>
<accession>A0A840KEI9</accession>
<sequence length="222" mass="26876">MKLSTIIKYKLREELDTKRFPFNYSYEEFLNDKDDYDKMSETINLINKHFQKGLKFEKEYFDFIVGKNSQIIISLEYYFRKSKKAEKDYSDKSYSYTALNHFWMIFTVITNNYITLKDLFTQGKDYQAKIIFRNTIELTELCIGILGDEEFYTFFQKQNNVDDPTKNFQTLKYDTIKKTSNKIIKEIKKLPNNNINEELWDEYQKMNIMTIHQSTFTRIFSI</sequence>
<comment type="caution">
    <text evidence="1">The sequence shown here is derived from an EMBL/GenBank/DDBJ whole genome shotgun (WGS) entry which is preliminary data.</text>
</comment>
<evidence type="ECO:0000313" key="1">
    <source>
        <dbReference type="EMBL" id="MBB4806995.1"/>
    </source>
</evidence>
<gene>
    <name evidence="1" type="ORF">HNP38_002291</name>
</gene>
<organism evidence="1 2">
    <name type="scientific">Chryseobacterium defluvii</name>
    <dbReference type="NCBI Taxonomy" id="160396"/>
    <lineage>
        <taxon>Bacteria</taxon>
        <taxon>Pseudomonadati</taxon>
        <taxon>Bacteroidota</taxon>
        <taxon>Flavobacteriia</taxon>
        <taxon>Flavobacteriales</taxon>
        <taxon>Weeksellaceae</taxon>
        <taxon>Chryseobacterium group</taxon>
        <taxon>Chryseobacterium</taxon>
    </lineage>
</organism>
<dbReference type="EMBL" id="JACHLE010000002">
    <property type="protein sequence ID" value="MBB4806995.1"/>
    <property type="molecule type" value="Genomic_DNA"/>
</dbReference>